<reference evidence="6 7" key="1">
    <citation type="submission" date="2019-03" db="EMBL/GenBank/DDBJ databases">
        <title>Genomic Encyclopedia of Type Strains, Phase IV (KMG-IV): sequencing the most valuable type-strain genomes for metagenomic binning, comparative biology and taxonomic classification.</title>
        <authorList>
            <person name="Goeker M."/>
        </authorList>
    </citation>
    <scope>NUCLEOTIDE SEQUENCE [LARGE SCALE GENOMIC DNA]</scope>
    <source>
        <strain evidence="6 7">DSM 21944</strain>
    </source>
</reference>
<keyword evidence="2 5" id="KW-0808">Transferase</keyword>
<dbReference type="CDD" id="cd02517">
    <property type="entry name" value="CMP-KDO-Synthetase"/>
    <property type="match status" value="1"/>
</dbReference>
<keyword evidence="5" id="KW-0963">Cytoplasm</keyword>
<dbReference type="InterPro" id="IPR003329">
    <property type="entry name" value="Cytidylyl_trans"/>
</dbReference>
<evidence type="ECO:0000256" key="4">
    <source>
        <dbReference type="ARBA" id="ARBA00022985"/>
    </source>
</evidence>
<dbReference type="PANTHER" id="PTHR42866">
    <property type="entry name" value="3-DEOXY-MANNO-OCTULOSONATE CYTIDYLYLTRANSFERASE"/>
    <property type="match status" value="1"/>
</dbReference>
<protein>
    <recommendedName>
        <fullName evidence="5">3-deoxy-manno-octulosonate cytidylyltransferase</fullName>
        <ecNumber evidence="5">2.7.7.38</ecNumber>
    </recommendedName>
    <alternativeName>
        <fullName evidence="5">CMP-2-keto-3-deoxyoctulosonic acid synthase</fullName>
        <shortName evidence="5">CKS</shortName>
        <shortName evidence="5">CMP-KDO synthase</shortName>
    </alternativeName>
</protein>
<keyword evidence="7" id="KW-1185">Reference proteome</keyword>
<dbReference type="InterPro" id="IPR029044">
    <property type="entry name" value="Nucleotide-diphossugar_trans"/>
</dbReference>
<comment type="function">
    <text evidence="5">Activates KDO (a required 8-carbon sugar) for incorporation into bacterial lipopolysaccharide in Gram-negative bacteria.</text>
</comment>
<dbReference type="EMBL" id="SMAF01000001">
    <property type="protein sequence ID" value="TCT01304.1"/>
    <property type="molecule type" value="Genomic_DNA"/>
</dbReference>
<comment type="catalytic activity">
    <reaction evidence="5">
        <text>3-deoxy-alpha-D-manno-oct-2-ulosonate + CTP = CMP-3-deoxy-beta-D-manno-octulosonate + diphosphate</text>
        <dbReference type="Rhea" id="RHEA:23448"/>
        <dbReference type="ChEBI" id="CHEBI:33019"/>
        <dbReference type="ChEBI" id="CHEBI:37563"/>
        <dbReference type="ChEBI" id="CHEBI:85986"/>
        <dbReference type="ChEBI" id="CHEBI:85987"/>
        <dbReference type="EC" id="2.7.7.38"/>
    </reaction>
</comment>
<dbReference type="NCBIfam" id="TIGR00466">
    <property type="entry name" value="kdsB"/>
    <property type="match status" value="1"/>
</dbReference>
<gene>
    <name evidence="5" type="primary">kdsB</name>
    <name evidence="6" type="ORF">EDC25_101166</name>
</gene>
<dbReference type="PANTHER" id="PTHR42866:SF2">
    <property type="entry name" value="3-DEOXY-MANNO-OCTULOSONATE CYTIDYLYLTRANSFERASE, MITOCHONDRIAL"/>
    <property type="match status" value="1"/>
</dbReference>
<keyword evidence="4 5" id="KW-0448">Lipopolysaccharide biosynthesis</keyword>
<dbReference type="AlphaFoldDB" id="A0A4R3LM11"/>
<dbReference type="Pfam" id="PF02348">
    <property type="entry name" value="CTP_transf_3"/>
    <property type="match status" value="1"/>
</dbReference>
<dbReference type="OrthoDB" id="9815559at2"/>
<evidence type="ECO:0000313" key="6">
    <source>
        <dbReference type="EMBL" id="TCT01304.1"/>
    </source>
</evidence>
<dbReference type="Proteomes" id="UP000294599">
    <property type="component" value="Unassembled WGS sequence"/>
</dbReference>
<dbReference type="GO" id="GO:0009103">
    <property type="term" value="P:lipopolysaccharide biosynthetic process"/>
    <property type="evidence" value="ECO:0007669"/>
    <property type="project" value="UniProtKB-UniRule"/>
</dbReference>
<dbReference type="HAMAP" id="MF_00057">
    <property type="entry name" value="KdsB"/>
    <property type="match status" value="1"/>
</dbReference>
<keyword evidence="3 5" id="KW-0548">Nucleotidyltransferase</keyword>
<proteinExistence type="inferred from homology"/>
<dbReference type="SUPFAM" id="SSF53448">
    <property type="entry name" value="Nucleotide-diphospho-sugar transferases"/>
    <property type="match status" value="1"/>
</dbReference>
<dbReference type="EC" id="2.7.7.38" evidence="5"/>
<name>A0A4R3LM11_9GAMM</name>
<dbReference type="UniPathway" id="UPA00358">
    <property type="reaction ID" value="UER00476"/>
</dbReference>
<dbReference type="NCBIfam" id="NF003952">
    <property type="entry name" value="PRK05450.1-5"/>
    <property type="match status" value="1"/>
</dbReference>
<comment type="similarity">
    <text evidence="5">Belongs to the KdsB family.</text>
</comment>
<dbReference type="FunFam" id="3.90.550.10:FF:000011">
    <property type="entry name" value="3-deoxy-manno-octulosonate cytidylyltransferase"/>
    <property type="match status" value="1"/>
</dbReference>
<comment type="pathway">
    <text evidence="5">Nucleotide-sugar biosynthesis; CMP-3-deoxy-D-manno-octulosonate biosynthesis; CMP-3-deoxy-D-manno-octulosonate from 3-deoxy-D-manno-octulosonate and CTP: step 1/1.</text>
</comment>
<evidence type="ECO:0000256" key="3">
    <source>
        <dbReference type="ARBA" id="ARBA00022695"/>
    </source>
</evidence>
<dbReference type="GO" id="GO:0008690">
    <property type="term" value="F:3-deoxy-manno-octulosonate cytidylyltransferase activity"/>
    <property type="evidence" value="ECO:0007669"/>
    <property type="project" value="UniProtKB-UniRule"/>
</dbReference>
<dbReference type="GO" id="GO:0005829">
    <property type="term" value="C:cytosol"/>
    <property type="evidence" value="ECO:0007669"/>
    <property type="project" value="TreeGrafter"/>
</dbReference>
<dbReference type="GO" id="GO:0033468">
    <property type="term" value="P:CMP-keto-3-deoxy-D-manno-octulosonic acid biosynthetic process"/>
    <property type="evidence" value="ECO:0007669"/>
    <property type="project" value="UniProtKB-UniRule"/>
</dbReference>
<dbReference type="Gene3D" id="3.90.550.10">
    <property type="entry name" value="Spore Coat Polysaccharide Biosynthesis Protein SpsA, Chain A"/>
    <property type="match status" value="1"/>
</dbReference>
<sequence length="254" mass="26912">MSLRIAIPARFASTRLPGKPLRLIAGKALIVHSTERALACGADEVVVATDHEGIAEAVSALPVRVCMTPADLATGSDRLAWCAREFGWAEEDLVINLQGDEPLVPVAAVQRVVETLRRSAAPVATLATPIHEAAEVFDPNAVKVVCDSAGHALYFSRAPIPWQRDAFARDRERLPDGAGFLRHLGLYGYRAGFLRGFPALPASALETAESLEQLRILAAGFRIAVAVVAERLPPGVDSEADIAAVEAALAGQAV</sequence>
<organism evidence="6 7">
    <name type="scientific">Pseudofulvimonas gallinarii</name>
    <dbReference type="NCBI Taxonomy" id="634155"/>
    <lineage>
        <taxon>Bacteria</taxon>
        <taxon>Pseudomonadati</taxon>
        <taxon>Pseudomonadota</taxon>
        <taxon>Gammaproteobacteria</taxon>
        <taxon>Lysobacterales</taxon>
        <taxon>Rhodanobacteraceae</taxon>
        <taxon>Pseudofulvimonas</taxon>
    </lineage>
</organism>
<dbReference type="GO" id="GO:0016020">
    <property type="term" value="C:membrane"/>
    <property type="evidence" value="ECO:0007669"/>
    <property type="project" value="UniProtKB-SubCell"/>
</dbReference>
<evidence type="ECO:0000256" key="2">
    <source>
        <dbReference type="ARBA" id="ARBA00022679"/>
    </source>
</evidence>
<dbReference type="RefSeq" id="WP_123521780.1">
    <property type="nucleotide sequence ID" value="NZ_JBHLWF010000005.1"/>
</dbReference>
<accession>A0A4R3LM11</accession>
<comment type="subcellular location">
    <subcellularLocation>
        <location evidence="5">Cytoplasm</location>
    </subcellularLocation>
    <subcellularLocation>
        <location evidence="1">Membrane</location>
    </subcellularLocation>
</comment>
<evidence type="ECO:0000256" key="1">
    <source>
        <dbReference type="ARBA" id="ARBA00004370"/>
    </source>
</evidence>
<evidence type="ECO:0000256" key="5">
    <source>
        <dbReference type="HAMAP-Rule" id="MF_00057"/>
    </source>
</evidence>
<dbReference type="InterPro" id="IPR004528">
    <property type="entry name" value="KdsB"/>
</dbReference>
<comment type="caution">
    <text evidence="6">The sequence shown here is derived from an EMBL/GenBank/DDBJ whole genome shotgun (WGS) entry which is preliminary data.</text>
</comment>
<evidence type="ECO:0000313" key="7">
    <source>
        <dbReference type="Proteomes" id="UP000294599"/>
    </source>
</evidence>